<keyword evidence="1" id="KW-0812">Transmembrane</keyword>
<feature type="transmembrane region" description="Helical" evidence="1">
    <location>
        <begin position="21"/>
        <end position="42"/>
    </location>
</feature>
<dbReference type="RefSeq" id="WP_008075711.1">
    <property type="nucleotide sequence ID" value="NZ_AEVT01000053.1"/>
</dbReference>
<organism evidence="3 4">
    <name type="scientific">Vibrio sinaloensis DSM 21326</name>
    <dbReference type="NCBI Taxonomy" id="945550"/>
    <lineage>
        <taxon>Bacteria</taxon>
        <taxon>Pseudomonadati</taxon>
        <taxon>Pseudomonadota</taxon>
        <taxon>Gammaproteobacteria</taxon>
        <taxon>Vibrionales</taxon>
        <taxon>Vibrionaceae</taxon>
        <taxon>Vibrio</taxon>
        <taxon>Vibrio oreintalis group</taxon>
    </lineage>
</organism>
<proteinExistence type="predicted"/>
<dbReference type="eggNOG" id="COG1305">
    <property type="taxonomic scope" value="Bacteria"/>
</dbReference>
<keyword evidence="1" id="KW-0472">Membrane</keyword>
<dbReference type="Pfam" id="PF01841">
    <property type="entry name" value="Transglut_core"/>
    <property type="match status" value="1"/>
</dbReference>
<keyword evidence="1" id="KW-1133">Transmembrane helix</keyword>
<dbReference type="OrthoDB" id="5438043at2"/>
<comment type="caution">
    <text evidence="3">The sequence shown here is derived from an EMBL/GenBank/DDBJ whole genome shotgun (WGS) entry which is preliminary data.</text>
</comment>
<dbReference type="SUPFAM" id="SSF54001">
    <property type="entry name" value="Cysteine proteinases"/>
    <property type="match status" value="1"/>
</dbReference>
<feature type="domain" description="Transglutaminase-like" evidence="2">
    <location>
        <begin position="304"/>
        <end position="436"/>
    </location>
</feature>
<evidence type="ECO:0000313" key="3">
    <source>
        <dbReference type="EMBL" id="EGA70885.1"/>
    </source>
</evidence>
<evidence type="ECO:0000256" key="1">
    <source>
        <dbReference type="SAM" id="Phobius"/>
    </source>
</evidence>
<gene>
    <name evidence="3" type="ORF">VISI1226_16638</name>
</gene>
<reference evidence="3 4" key="1">
    <citation type="journal article" date="2012" name="Int. J. Syst. Evol. Microbiol.">
        <title>Vibrio caribbeanicus sp. nov., isolated from the marine sponge Scleritoderma cyanea.</title>
        <authorList>
            <person name="Hoffmann M."/>
            <person name="Monday S.R."/>
            <person name="Allard M.W."/>
            <person name="Strain E.A."/>
            <person name="Whittaker P."/>
            <person name="Naum M."/>
            <person name="McCarthy P.J."/>
            <person name="Lopez J.V."/>
            <person name="Fischer M."/>
            <person name="Brown E.W."/>
        </authorList>
    </citation>
    <scope>NUCLEOTIDE SEQUENCE [LARGE SCALE GENOMIC DNA]</scope>
    <source>
        <strain evidence="4">DSMZ 21326</strain>
    </source>
</reference>
<feature type="transmembrane region" description="Helical" evidence="1">
    <location>
        <begin position="932"/>
        <end position="952"/>
    </location>
</feature>
<feature type="transmembrane region" description="Helical" evidence="1">
    <location>
        <begin position="959"/>
        <end position="979"/>
    </location>
</feature>
<dbReference type="EMBL" id="AEVT01000053">
    <property type="protein sequence ID" value="EGA70885.1"/>
    <property type="molecule type" value="Genomic_DNA"/>
</dbReference>
<name>E8M534_PHOS4</name>
<dbReference type="PANTHER" id="PTHR33490">
    <property type="entry name" value="BLR5614 PROTEIN-RELATED"/>
    <property type="match status" value="1"/>
</dbReference>
<feature type="transmembrane region" description="Helical" evidence="1">
    <location>
        <begin position="999"/>
        <end position="1025"/>
    </location>
</feature>
<dbReference type="InterPro" id="IPR038765">
    <property type="entry name" value="Papain-like_cys_pep_sf"/>
</dbReference>
<evidence type="ECO:0000259" key="2">
    <source>
        <dbReference type="Pfam" id="PF01841"/>
    </source>
</evidence>
<dbReference type="Proteomes" id="UP000006228">
    <property type="component" value="Unassembled WGS sequence"/>
</dbReference>
<evidence type="ECO:0000313" key="4">
    <source>
        <dbReference type="Proteomes" id="UP000006228"/>
    </source>
</evidence>
<accession>E8M534</accession>
<sequence>MTNRQKRYNEMFNAGLDFLRETVLAKMTTFIVLFTFNFVFYFSPTALAVKADFNQQDQQEAAITALLESTPEAKLSHRLSKLKEAIVYEVAEEVKADKAPQGFLARTWSSLTSSGPISTDSILELERLASEVEMAYVEAIEKLKTEIADSTQQTSKLSSTALALLEERQNQALKQVESQYAHLTTLLQNLTEADSEDVQIQAYEDLTDFLVNSQFKATHTPATPENLPWRTPSADVREPIEDVKELTSLLSDTEAQLVDEPMQMAARSLSGSEPVRPELAESIEVVLTPEIRALAAELNHSSIEIYTWVHNNIKFIPSYGSIQGAQQTLELKQGNAMDTASLLIALLRASEIPARYAYGTVIIPAEKVMNWVGGAENPEAAQTILGMGGIPTTAIVQGGEIVSFKLEHVWTEAWVDFMPSRGVVERSGDSWIPMDASFKQYVFTQGMNITEQVPFDVEALESSIRQSTTFDNQQGWVGNLPAEELNILLSQYETQLTEYIVKQNPSAAVSDVLGLQQVKVIPPAPLSAGLPYNQVLLNNTFNEVPNQLQHKFRYSLANNSYGEAVILIELPTASLAGKLLALSFNTATAEDEEIVLSYLPKADKDGVIDPATVTRTVPGYLVNMVAKFNVGDAIIQSGIVGTMGSELQETIGLWSPSTGWQSSVNQPSIGMYRAIALNLQGVSATQGKELEESVKLTKSKLESGDPSEIANLTKHDLVGDQLQTTILNYFALNNMQDKIAAQHAGMIQYNLPSFGIFTTNLQTQYWFGLPRHVTFSGHAMDVDHVAQLSVAKNNDTQAGIAFSLGVGSRWSAMEHVVPEMVLSTDTISAKGISAAKALAIASEQGQRIWTITKDNMELALSSIRLDLAVEMDIRNAVLSGKTVTAHEEQINFNGWLGEGYIIIDPKTGAGAYMISGGGNGSFVDSAGENANLIALLLGVASVLAAFAAAPTVAIPVAPLILLSLLAVTILATTLIIMATDLDLIEAGCPDTMRMLSASLMVLAFVFGLFAPLGFAIILAIMGWVYTNIAPTLGARLCSILGRNR</sequence>
<dbReference type="InterPro" id="IPR002931">
    <property type="entry name" value="Transglutaminase-like"/>
</dbReference>
<dbReference type="GeneID" id="95568721"/>
<dbReference type="Gene3D" id="3.10.620.30">
    <property type="match status" value="1"/>
</dbReference>
<dbReference type="AlphaFoldDB" id="E8M534"/>
<protein>
    <recommendedName>
        <fullName evidence="2">Transglutaminase-like domain-containing protein</fullName>
    </recommendedName>
</protein>